<dbReference type="SUPFAM" id="SSF54523">
    <property type="entry name" value="Pili subunits"/>
    <property type="match status" value="1"/>
</dbReference>
<dbReference type="EMBL" id="FOYV01000004">
    <property type="protein sequence ID" value="SFR60133.1"/>
    <property type="molecule type" value="Genomic_DNA"/>
</dbReference>
<accession>A0A1I6I0A6</accession>
<dbReference type="STRING" id="375760.SAMN04488073_3267"/>
<keyword evidence="1" id="KW-0812">Transmembrane</keyword>
<dbReference type="RefSeq" id="WP_322853420.1">
    <property type="nucleotide sequence ID" value="NZ_FOYV01000004.1"/>
</dbReference>
<organism evidence="2 3">
    <name type="scientific">Marinobacter gudaonensis</name>
    <dbReference type="NCBI Taxonomy" id="375760"/>
    <lineage>
        <taxon>Bacteria</taxon>
        <taxon>Pseudomonadati</taxon>
        <taxon>Pseudomonadota</taxon>
        <taxon>Gammaproteobacteria</taxon>
        <taxon>Pseudomonadales</taxon>
        <taxon>Marinobacteraceae</taxon>
        <taxon>Marinobacter</taxon>
    </lineage>
</organism>
<dbReference type="Proteomes" id="UP000199290">
    <property type="component" value="Unassembled WGS sequence"/>
</dbReference>
<dbReference type="InterPro" id="IPR012902">
    <property type="entry name" value="N_methyl_site"/>
</dbReference>
<keyword evidence="1" id="KW-1133">Transmembrane helix</keyword>
<protein>
    <submittedName>
        <fullName evidence="2">MSHA pilin protein MshA</fullName>
    </submittedName>
</protein>
<dbReference type="PROSITE" id="PS00409">
    <property type="entry name" value="PROKAR_NTER_METHYL"/>
    <property type="match status" value="1"/>
</dbReference>
<dbReference type="NCBIfam" id="TIGR02532">
    <property type="entry name" value="IV_pilin_GFxxxE"/>
    <property type="match status" value="1"/>
</dbReference>
<dbReference type="InterPro" id="IPR045584">
    <property type="entry name" value="Pilin-like"/>
</dbReference>
<keyword evidence="1" id="KW-0472">Membrane</keyword>
<evidence type="ECO:0000313" key="3">
    <source>
        <dbReference type="Proteomes" id="UP000199290"/>
    </source>
</evidence>
<gene>
    <name evidence="2" type="ORF">SAMN04488073_3267</name>
</gene>
<evidence type="ECO:0000313" key="2">
    <source>
        <dbReference type="EMBL" id="SFR60133.1"/>
    </source>
</evidence>
<dbReference type="Gene3D" id="3.30.700.10">
    <property type="entry name" value="Glycoprotein, Type 4 Pilin"/>
    <property type="match status" value="1"/>
</dbReference>
<keyword evidence="3" id="KW-1185">Reference proteome</keyword>
<dbReference type="AlphaFoldDB" id="A0A1I6I0A6"/>
<feature type="transmembrane region" description="Helical" evidence="1">
    <location>
        <begin position="14"/>
        <end position="35"/>
    </location>
</feature>
<evidence type="ECO:0000256" key="1">
    <source>
        <dbReference type="SAM" id="Phobius"/>
    </source>
</evidence>
<proteinExistence type="predicted"/>
<dbReference type="Pfam" id="PF07963">
    <property type="entry name" value="N_methyl"/>
    <property type="match status" value="1"/>
</dbReference>
<sequence>MSAMTAMAVRKEKGFTLIELVMVIVILGILAAFALPRFADFGGDAEKAARAGVIGAMKSAAGITRAKCLADSACDEASDSSSVSIEGVSITTAYGYPDGTATGIESAAQIDAGTVTHSGGVTTVTLDTDCTITYTEASFAAGTLTPPAYAGTTTCN</sequence>
<reference evidence="3" key="1">
    <citation type="submission" date="2016-10" db="EMBL/GenBank/DDBJ databases">
        <authorList>
            <person name="Varghese N."/>
            <person name="Submissions S."/>
        </authorList>
    </citation>
    <scope>NUCLEOTIDE SEQUENCE [LARGE SCALE GENOMIC DNA]</scope>
    <source>
        <strain evidence="3">CGMCC 1.6294</strain>
    </source>
</reference>
<name>A0A1I6I0A6_9GAMM</name>